<dbReference type="Proteomes" id="UP000716446">
    <property type="component" value="Unassembled WGS sequence"/>
</dbReference>
<accession>A0A9N8JW80</accession>
<sequence>MVYQQPTVSSELESDISRYNILNYCTIILPGKTCHVVVAHCITCRMSGHQQYQAKLMVDGKFVLRGGCKNTIEEALAGLYYWLQRRGEWKAERFHG</sequence>
<evidence type="ECO:0000313" key="1">
    <source>
        <dbReference type="EMBL" id="CAD0092681.1"/>
    </source>
</evidence>
<gene>
    <name evidence="1" type="ORF">AWRI4619_LOCUS7422</name>
</gene>
<reference evidence="1" key="1">
    <citation type="submission" date="2020-06" db="EMBL/GenBank/DDBJ databases">
        <authorList>
            <person name="Onetto C."/>
        </authorList>
    </citation>
    <scope>NUCLEOTIDE SEQUENCE</scope>
</reference>
<name>A0A9N8JW80_9PEZI</name>
<dbReference type="AlphaFoldDB" id="A0A9N8JW80"/>
<protein>
    <submittedName>
        <fullName evidence="1">Uncharacterized protein</fullName>
    </submittedName>
</protein>
<organism evidence="1 2">
    <name type="scientific">Aureobasidium vineae</name>
    <dbReference type="NCBI Taxonomy" id="2773715"/>
    <lineage>
        <taxon>Eukaryota</taxon>
        <taxon>Fungi</taxon>
        <taxon>Dikarya</taxon>
        <taxon>Ascomycota</taxon>
        <taxon>Pezizomycotina</taxon>
        <taxon>Dothideomycetes</taxon>
        <taxon>Dothideomycetidae</taxon>
        <taxon>Dothideales</taxon>
        <taxon>Saccotheciaceae</taxon>
        <taxon>Aureobasidium</taxon>
    </lineage>
</organism>
<dbReference type="EMBL" id="CAIJEN010000014">
    <property type="protein sequence ID" value="CAD0092681.1"/>
    <property type="molecule type" value="Genomic_DNA"/>
</dbReference>
<keyword evidence="2" id="KW-1185">Reference proteome</keyword>
<evidence type="ECO:0000313" key="2">
    <source>
        <dbReference type="Proteomes" id="UP000716446"/>
    </source>
</evidence>
<comment type="caution">
    <text evidence="1">The sequence shown here is derived from an EMBL/GenBank/DDBJ whole genome shotgun (WGS) entry which is preliminary data.</text>
</comment>
<proteinExistence type="predicted"/>